<comment type="caution">
    <text evidence="1">The sequence shown here is derived from an EMBL/GenBank/DDBJ whole genome shotgun (WGS) entry which is preliminary data.</text>
</comment>
<sequence length="36" mass="4085">MTTAALTSNLDRSMAYQFTDYCLLMLVKALNLRDEA</sequence>
<proteinExistence type="predicted"/>
<gene>
    <name evidence="1" type="ORF">MiTe_02896</name>
</gene>
<evidence type="ECO:0000313" key="1">
    <source>
        <dbReference type="EMBL" id="GCA76058.1"/>
    </source>
</evidence>
<reference evidence="1 2" key="1">
    <citation type="submission" date="2018-09" db="EMBL/GenBank/DDBJ databases">
        <title>Evolutionary history of phycoerythrin pigmentation in the water bloom-forming cyanobacterium Microcystis aeruginosa.</title>
        <authorList>
            <person name="Tanabe Y."/>
            <person name="Tanabe Y."/>
            <person name="Yamaguchi H."/>
        </authorList>
    </citation>
    <scope>NUCLEOTIDE SEQUENCE [LARGE SCALE GENOMIC DNA]</scope>
    <source>
        <strain evidence="1 2">NIES-2520</strain>
    </source>
</reference>
<accession>A0A5A5RM43</accession>
<dbReference type="Proteomes" id="UP000324917">
    <property type="component" value="Unassembled WGS sequence"/>
</dbReference>
<dbReference type="EMBL" id="BHVP01000057">
    <property type="protein sequence ID" value="GCA76058.1"/>
    <property type="molecule type" value="Genomic_DNA"/>
</dbReference>
<organism evidence="1 2">
    <name type="scientific">Microcystis aeruginosa NIES-2520</name>
    <dbReference type="NCBI Taxonomy" id="2303982"/>
    <lineage>
        <taxon>Bacteria</taxon>
        <taxon>Bacillati</taxon>
        <taxon>Cyanobacteriota</taxon>
        <taxon>Cyanophyceae</taxon>
        <taxon>Oscillatoriophycideae</taxon>
        <taxon>Chroococcales</taxon>
        <taxon>Microcystaceae</taxon>
        <taxon>Microcystis</taxon>
    </lineage>
</organism>
<dbReference type="AlphaFoldDB" id="A0A5A5RM43"/>
<evidence type="ECO:0000313" key="2">
    <source>
        <dbReference type="Proteomes" id="UP000324917"/>
    </source>
</evidence>
<protein>
    <submittedName>
        <fullName evidence="1">Uncharacterized protein</fullName>
    </submittedName>
</protein>
<name>A0A5A5RM43_MICAE</name>